<evidence type="ECO:0000256" key="1">
    <source>
        <dbReference type="ARBA" id="ARBA00005395"/>
    </source>
</evidence>
<dbReference type="InterPro" id="IPR006464">
    <property type="entry name" value="AcTrfase_RimI/Ard1"/>
</dbReference>
<keyword evidence="3 6" id="KW-0808">Transferase</keyword>
<sequence>MKGSSVIGLRRGGPEDLVMVNEIMQQAFDPRYGEAWTPAQCAGMLSLPGSWLVLAEIDDEPAGFALVRATLEDGELLLLATSPDRRRRGVAATLLRAAMREAKERGVVNFHLEVRSGNPAVALYRREGFTRVGIRHNYYRGIHGDQYDAETFRNNLKQ</sequence>
<feature type="domain" description="N-acetyltransferase" evidence="5">
    <location>
        <begin position="7"/>
        <end position="153"/>
    </location>
</feature>
<dbReference type="EMBL" id="CP135076">
    <property type="protein sequence ID" value="WNO54713.1"/>
    <property type="molecule type" value="Genomic_DNA"/>
</dbReference>
<keyword evidence="2" id="KW-0963">Cytoplasm</keyword>
<dbReference type="InterPro" id="IPR016181">
    <property type="entry name" value="Acyl_CoA_acyltransferase"/>
</dbReference>
<reference evidence="6 7" key="1">
    <citation type="submission" date="2023-09" db="EMBL/GenBank/DDBJ databases">
        <authorList>
            <person name="Rey-Velasco X."/>
        </authorList>
    </citation>
    <scope>NUCLEOTIDE SEQUENCE [LARGE SCALE GENOMIC DNA]</scope>
    <source>
        <strain evidence="6 7">W311</strain>
    </source>
</reference>
<dbReference type="NCBIfam" id="TIGR01575">
    <property type="entry name" value="rimI"/>
    <property type="match status" value="1"/>
</dbReference>
<evidence type="ECO:0000259" key="5">
    <source>
        <dbReference type="PROSITE" id="PS51186"/>
    </source>
</evidence>
<dbReference type="PROSITE" id="PS51186">
    <property type="entry name" value="GNAT"/>
    <property type="match status" value="1"/>
</dbReference>
<dbReference type="InterPro" id="IPR000182">
    <property type="entry name" value="GNAT_dom"/>
</dbReference>
<dbReference type="CDD" id="cd04301">
    <property type="entry name" value="NAT_SF"/>
    <property type="match status" value="1"/>
</dbReference>
<dbReference type="PANTHER" id="PTHR43420">
    <property type="entry name" value="ACETYLTRANSFERASE"/>
    <property type="match status" value="1"/>
</dbReference>
<gene>
    <name evidence="6" type="primary">rimI</name>
    <name evidence="6" type="ORF">RPR59_05550</name>
</gene>
<proteinExistence type="inferred from homology"/>
<keyword evidence="4 6" id="KW-0012">Acyltransferase</keyword>
<dbReference type="PANTHER" id="PTHR43420:SF44">
    <property type="entry name" value="ACETYLTRANSFERASE YPEA"/>
    <property type="match status" value="1"/>
</dbReference>
<evidence type="ECO:0000256" key="3">
    <source>
        <dbReference type="ARBA" id="ARBA00022679"/>
    </source>
</evidence>
<dbReference type="Gene3D" id="3.40.630.30">
    <property type="match status" value="1"/>
</dbReference>
<accession>A0ABZ0BCX4</accession>
<comment type="similarity">
    <text evidence="1">Belongs to the acetyltransferase family. RimI subfamily.</text>
</comment>
<dbReference type="EC" id="2.3.1.266" evidence="6"/>
<organism evidence="6 7">
    <name type="scientific">Stakelama saccharophila</name>
    <dbReference type="NCBI Taxonomy" id="3075605"/>
    <lineage>
        <taxon>Bacteria</taxon>
        <taxon>Pseudomonadati</taxon>
        <taxon>Pseudomonadota</taxon>
        <taxon>Alphaproteobacteria</taxon>
        <taxon>Sphingomonadales</taxon>
        <taxon>Sphingomonadaceae</taxon>
        <taxon>Stakelama</taxon>
    </lineage>
</organism>
<dbReference type="InterPro" id="IPR050680">
    <property type="entry name" value="YpeA/RimI_acetyltransf"/>
</dbReference>
<keyword evidence="7" id="KW-1185">Reference proteome</keyword>
<dbReference type="RefSeq" id="WP_313917511.1">
    <property type="nucleotide sequence ID" value="NZ_CP135076.1"/>
</dbReference>
<dbReference type="GO" id="GO:0005840">
    <property type="term" value="C:ribosome"/>
    <property type="evidence" value="ECO:0007669"/>
    <property type="project" value="UniProtKB-KW"/>
</dbReference>
<dbReference type="SUPFAM" id="SSF55729">
    <property type="entry name" value="Acyl-CoA N-acyltransferases (Nat)"/>
    <property type="match status" value="1"/>
</dbReference>
<protein>
    <submittedName>
        <fullName evidence="6">Ribosomal protein S18-alanine N-acetyltransferase</fullName>
        <ecNumber evidence="6">2.3.1.266</ecNumber>
    </submittedName>
</protein>
<dbReference type="GO" id="GO:0008999">
    <property type="term" value="F:protein-N-terminal-alanine acetyltransferase activity"/>
    <property type="evidence" value="ECO:0007669"/>
    <property type="project" value="UniProtKB-EC"/>
</dbReference>
<evidence type="ECO:0000313" key="7">
    <source>
        <dbReference type="Proteomes" id="UP001302249"/>
    </source>
</evidence>
<evidence type="ECO:0000256" key="4">
    <source>
        <dbReference type="ARBA" id="ARBA00023315"/>
    </source>
</evidence>
<evidence type="ECO:0000313" key="6">
    <source>
        <dbReference type="EMBL" id="WNO54713.1"/>
    </source>
</evidence>
<name>A0ABZ0BCX4_9SPHN</name>
<dbReference type="Proteomes" id="UP001302249">
    <property type="component" value="Chromosome"/>
</dbReference>
<evidence type="ECO:0000256" key="2">
    <source>
        <dbReference type="ARBA" id="ARBA00022490"/>
    </source>
</evidence>
<keyword evidence="6" id="KW-0687">Ribonucleoprotein</keyword>
<keyword evidence="6" id="KW-0689">Ribosomal protein</keyword>
<dbReference type="Pfam" id="PF00583">
    <property type="entry name" value="Acetyltransf_1"/>
    <property type="match status" value="1"/>
</dbReference>